<proteinExistence type="predicted"/>
<reference evidence="5" key="1">
    <citation type="journal article" date="2014" name="Int. J. Syst. Evol. Microbiol.">
        <title>Complete genome sequence of Corynebacterium casei LMG S-19264T (=DSM 44701T), isolated from a smear-ripened cheese.</title>
        <authorList>
            <consortium name="US DOE Joint Genome Institute (JGI-PGF)"/>
            <person name="Walter F."/>
            <person name="Albersmeier A."/>
            <person name="Kalinowski J."/>
            <person name="Ruckert C."/>
        </authorList>
    </citation>
    <scope>NUCLEOTIDE SEQUENCE</scope>
    <source>
        <strain evidence="5">JCM 3313</strain>
    </source>
</reference>
<feature type="transmembrane region" description="Helical" evidence="3">
    <location>
        <begin position="242"/>
        <end position="270"/>
    </location>
</feature>
<dbReference type="Proteomes" id="UP000639606">
    <property type="component" value="Unassembled WGS sequence"/>
</dbReference>
<name>A0A918AQ34_9PSEU</name>
<dbReference type="EMBL" id="BMRG01000005">
    <property type="protein sequence ID" value="GGP56937.1"/>
    <property type="molecule type" value="Genomic_DNA"/>
</dbReference>
<evidence type="ECO:0000313" key="5">
    <source>
        <dbReference type="EMBL" id="GGP56937.1"/>
    </source>
</evidence>
<evidence type="ECO:0000256" key="1">
    <source>
        <dbReference type="SAM" id="Coils"/>
    </source>
</evidence>
<sequence length="280" mass="29138">MAGLVSLAGCTAGSGGTADSGAAARVAEPPPQSAPEQSAPEQPAREQGSAKVGEVDPAARNRQLVRTARVDLRAGDVADALARVKDVGAAQGGFAEREDSSHDRASVTLRVPADRLDAALKAVDGLGVEVTRREVRTEDVTDQVVDVEARLASQRASVDRVRALLERAGSTAEITQVEGELTRRQSELESLQRRYDALKGQVALSTLTISISRAEATAGPVAEDRPDFLTALAGGWGALVDVAALLLAALGAVLPFAVVLGVPGGVWLWLRRKRKAATTG</sequence>
<feature type="compositionally biased region" description="Low complexity" evidence="2">
    <location>
        <begin position="34"/>
        <end position="47"/>
    </location>
</feature>
<dbReference type="InterPro" id="IPR025645">
    <property type="entry name" value="DUF4349"/>
</dbReference>
<keyword evidence="5" id="KW-0449">Lipoprotein</keyword>
<evidence type="ECO:0000256" key="3">
    <source>
        <dbReference type="SAM" id="Phobius"/>
    </source>
</evidence>
<dbReference type="AlphaFoldDB" id="A0A918AQ34"/>
<evidence type="ECO:0000259" key="4">
    <source>
        <dbReference type="Pfam" id="PF14257"/>
    </source>
</evidence>
<comment type="caution">
    <text evidence="5">The sequence shown here is derived from an EMBL/GenBank/DDBJ whole genome shotgun (WGS) entry which is preliminary data.</text>
</comment>
<feature type="domain" description="DUF4349" evidence="4">
    <location>
        <begin position="62"/>
        <end position="267"/>
    </location>
</feature>
<organism evidence="5 6">
    <name type="scientific">Saccharothrix coeruleofusca</name>
    <dbReference type="NCBI Taxonomy" id="33919"/>
    <lineage>
        <taxon>Bacteria</taxon>
        <taxon>Bacillati</taxon>
        <taxon>Actinomycetota</taxon>
        <taxon>Actinomycetes</taxon>
        <taxon>Pseudonocardiales</taxon>
        <taxon>Pseudonocardiaceae</taxon>
        <taxon>Saccharothrix</taxon>
    </lineage>
</organism>
<protein>
    <submittedName>
        <fullName evidence="5">Lipoprotein</fullName>
    </submittedName>
</protein>
<keyword evidence="6" id="KW-1185">Reference proteome</keyword>
<keyword evidence="3" id="KW-0812">Transmembrane</keyword>
<reference evidence="5" key="2">
    <citation type="submission" date="2020-09" db="EMBL/GenBank/DDBJ databases">
        <authorList>
            <person name="Sun Q."/>
            <person name="Ohkuma M."/>
        </authorList>
    </citation>
    <scope>NUCLEOTIDE SEQUENCE</scope>
    <source>
        <strain evidence="5">JCM 3313</strain>
    </source>
</reference>
<evidence type="ECO:0000313" key="6">
    <source>
        <dbReference type="Proteomes" id="UP000639606"/>
    </source>
</evidence>
<gene>
    <name evidence="5" type="ORF">GCM10010185_31470</name>
</gene>
<keyword evidence="3" id="KW-1133">Transmembrane helix</keyword>
<evidence type="ECO:0000256" key="2">
    <source>
        <dbReference type="SAM" id="MobiDB-lite"/>
    </source>
</evidence>
<dbReference type="Pfam" id="PF14257">
    <property type="entry name" value="DUF4349"/>
    <property type="match status" value="1"/>
</dbReference>
<feature type="coiled-coil region" evidence="1">
    <location>
        <begin position="174"/>
        <end position="201"/>
    </location>
</feature>
<feature type="region of interest" description="Disordered" evidence="2">
    <location>
        <begin position="11"/>
        <end position="60"/>
    </location>
</feature>
<keyword evidence="3" id="KW-0472">Membrane</keyword>
<accession>A0A918AQ34</accession>
<keyword evidence="1" id="KW-0175">Coiled coil</keyword>